<feature type="compositionally biased region" description="Polar residues" evidence="6">
    <location>
        <begin position="36"/>
        <end position="45"/>
    </location>
</feature>
<evidence type="ECO:0000256" key="3">
    <source>
        <dbReference type="ARBA" id="ARBA00022692"/>
    </source>
</evidence>
<feature type="transmembrane region" description="Helical" evidence="7">
    <location>
        <begin position="143"/>
        <end position="163"/>
    </location>
</feature>
<dbReference type="EMBL" id="CAKOGP040001914">
    <property type="protein sequence ID" value="CAJ1956387.1"/>
    <property type="molecule type" value="Genomic_DNA"/>
</dbReference>
<dbReference type="GO" id="GO:0016020">
    <property type="term" value="C:membrane"/>
    <property type="evidence" value="ECO:0007669"/>
    <property type="project" value="UniProtKB-SubCell"/>
</dbReference>
<accession>A0AAD2JK90</accession>
<evidence type="ECO:0000256" key="4">
    <source>
        <dbReference type="ARBA" id="ARBA00022989"/>
    </source>
</evidence>
<dbReference type="InterPro" id="IPR036259">
    <property type="entry name" value="MFS_trans_sf"/>
</dbReference>
<keyword evidence="3 7" id="KW-0812">Transmembrane</keyword>
<dbReference type="InterPro" id="IPR020846">
    <property type="entry name" value="MFS_dom"/>
</dbReference>
<gene>
    <name evidence="9" type="ORF">CYCCA115_LOCUS16208</name>
</gene>
<dbReference type="PANTHER" id="PTHR23511:SF34">
    <property type="entry name" value="SYNAPTIC VESICLE GLYCOPROTEIN 2"/>
    <property type="match status" value="1"/>
</dbReference>
<sequence length="607" mass="65844">MINWKTAPLRKRHHQSSSTNQTLNSSSSPEDHHNAQDQSNNNMSTRFDTISSEMSSTASSATAPDTTATSRLDDFLQEAYNISSASAHHQKPWQTQWKYWSIILSCGIANSSDASEILCLSYILSDETFTDAILEHSSWKGGLLAAAVFFGMLVGGLFIGTLGDWLGRRPVLLVGLACNSIAGILSAMAPNVYILSLLRCIAGVGIGATVPPLFTLVTELAPPSHRGFCVTLVASFWMVGSIFVALMAMLLLEHMAVSWRVFAMACALPSLLGFVLCKELVPESPRFLALEQRHEAALDVANFLAQRMNSDNSIASFTQAPLTLEELQQAFPSRSTNSPLPSHPLSESLSCRGMVTMALNDFFLSSRQLYTPQLRNTTWPLQMVWFSLSFGSYGLLTWINTLFVQVHLKNVYFNALLFAFSNLPGNILTAVYMDKVSRGKMLTFCILASAASLVGFALGAFSLNSFLIVGSACTFQCFTVAAWNTIDTMTSELFPTTVRSTGMGVCAASGRVGAMVAQFVNGALVTKPVRLLLVASVTLVLGALTPALLPDGGDMTGQPVHDFAVDENSPTEKISHEPLIQQENQSYQDDPNNDSARSEGSSSYRMV</sequence>
<proteinExistence type="predicted"/>
<feature type="transmembrane region" description="Helical" evidence="7">
    <location>
        <begin position="194"/>
        <end position="216"/>
    </location>
</feature>
<feature type="domain" description="Major facilitator superfamily (MFS) profile" evidence="8">
    <location>
        <begin position="102"/>
        <end position="554"/>
    </location>
</feature>
<dbReference type="Pfam" id="PF07690">
    <property type="entry name" value="MFS_1"/>
    <property type="match status" value="1"/>
</dbReference>
<feature type="region of interest" description="Disordered" evidence="6">
    <location>
        <begin position="558"/>
        <end position="607"/>
    </location>
</feature>
<dbReference type="PROSITE" id="PS50850">
    <property type="entry name" value="MFS"/>
    <property type="match status" value="1"/>
</dbReference>
<feature type="transmembrane region" description="Helical" evidence="7">
    <location>
        <begin position="383"/>
        <end position="405"/>
    </location>
</feature>
<feature type="transmembrane region" description="Helical" evidence="7">
    <location>
        <begin position="411"/>
        <end position="432"/>
    </location>
</feature>
<comment type="subcellular location">
    <subcellularLocation>
        <location evidence="1">Membrane</location>
        <topology evidence="1">Multi-pass membrane protein</topology>
    </subcellularLocation>
</comment>
<comment type="caution">
    <text evidence="9">The sequence shown here is derived from an EMBL/GenBank/DDBJ whole genome shotgun (WGS) entry which is preliminary data.</text>
</comment>
<feature type="transmembrane region" description="Helical" evidence="7">
    <location>
        <begin position="228"/>
        <end position="251"/>
    </location>
</feature>
<evidence type="ECO:0000256" key="6">
    <source>
        <dbReference type="SAM" id="MobiDB-lite"/>
    </source>
</evidence>
<keyword evidence="5 7" id="KW-0472">Membrane</keyword>
<evidence type="ECO:0000313" key="10">
    <source>
        <dbReference type="Proteomes" id="UP001295423"/>
    </source>
</evidence>
<dbReference type="GO" id="GO:0022857">
    <property type="term" value="F:transmembrane transporter activity"/>
    <property type="evidence" value="ECO:0007669"/>
    <property type="project" value="InterPro"/>
</dbReference>
<keyword evidence="10" id="KW-1185">Reference proteome</keyword>
<evidence type="ECO:0000256" key="1">
    <source>
        <dbReference type="ARBA" id="ARBA00004141"/>
    </source>
</evidence>
<dbReference type="Proteomes" id="UP001295423">
    <property type="component" value="Unassembled WGS sequence"/>
</dbReference>
<dbReference type="PROSITE" id="PS00217">
    <property type="entry name" value="SUGAR_TRANSPORT_2"/>
    <property type="match status" value="1"/>
</dbReference>
<keyword evidence="2" id="KW-0813">Transport</keyword>
<keyword evidence="4 7" id="KW-1133">Transmembrane helix</keyword>
<dbReference type="InterPro" id="IPR005829">
    <property type="entry name" value="Sugar_transporter_CS"/>
</dbReference>
<evidence type="ECO:0000256" key="5">
    <source>
        <dbReference type="ARBA" id="ARBA00023136"/>
    </source>
</evidence>
<feature type="compositionally biased region" description="Polar residues" evidence="6">
    <location>
        <begin position="581"/>
        <end position="607"/>
    </location>
</feature>
<feature type="transmembrane region" description="Helical" evidence="7">
    <location>
        <begin position="531"/>
        <end position="549"/>
    </location>
</feature>
<feature type="compositionally biased region" description="Low complexity" evidence="6">
    <location>
        <begin position="16"/>
        <end position="28"/>
    </location>
</feature>
<feature type="transmembrane region" description="Helical" evidence="7">
    <location>
        <begin position="170"/>
        <end position="188"/>
    </location>
</feature>
<dbReference type="SUPFAM" id="SSF103473">
    <property type="entry name" value="MFS general substrate transporter"/>
    <property type="match status" value="1"/>
</dbReference>
<evidence type="ECO:0000256" key="7">
    <source>
        <dbReference type="SAM" id="Phobius"/>
    </source>
</evidence>
<evidence type="ECO:0000259" key="8">
    <source>
        <dbReference type="PROSITE" id="PS50850"/>
    </source>
</evidence>
<reference evidence="9" key="1">
    <citation type="submission" date="2023-08" db="EMBL/GenBank/DDBJ databases">
        <authorList>
            <person name="Audoor S."/>
            <person name="Bilcke G."/>
        </authorList>
    </citation>
    <scope>NUCLEOTIDE SEQUENCE</scope>
</reference>
<dbReference type="InterPro" id="IPR011701">
    <property type="entry name" value="MFS"/>
</dbReference>
<name>A0AAD2JK90_9STRA</name>
<feature type="transmembrane region" description="Helical" evidence="7">
    <location>
        <begin position="441"/>
        <end position="461"/>
    </location>
</feature>
<dbReference type="Gene3D" id="1.20.1250.20">
    <property type="entry name" value="MFS general substrate transporter like domains"/>
    <property type="match status" value="1"/>
</dbReference>
<evidence type="ECO:0000313" key="9">
    <source>
        <dbReference type="EMBL" id="CAJ1956387.1"/>
    </source>
</evidence>
<protein>
    <recommendedName>
        <fullName evidence="8">Major facilitator superfamily (MFS) profile domain-containing protein</fullName>
    </recommendedName>
</protein>
<feature type="transmembrane region" description="Helical" evidence="7">
    <location>
        <begin position="257"/>
        <end position="277"/>
    </location>
</feature>
<evidence type="ECO:0000256" key="2">
    <source>
        <dbReference type="ARBA" id="ARBA00022448"/>
    </source>
</evidence>
<dbReference type="AlphaFoldDB" id="A0AAD2JK90"/>
<dbReference type="PANTHER" id="PTHR23511">
    <property type="entry name" value="SYNAPTIC VESICLE GLYCOPROTEIN 2"/>
    <property type="match status" value="1"/>
</dbReference>
<organism evidence="9 10">
    <name type="scientific">Cylindrotheca closterium</name>
    <dbReference type="NCBI Taxonomy" id="2856"/>
    <lineage>
        <taxon>Eukaryota</taxon>
        <taxon>Sar</taxon>
        <taxon>Stramenopiles</taxon>
        <taxon>Ochrophyta</taxon>
        <taxon>Bacillariophyta</taxon>
        <taxon>Bacillariophyceae</taxon>
        <taxon>Bacillariophycidae</taxon>
        <taxon>Bacillariales</taxon>
        <taxon>Bacillariaceae</taxon>
        <taxon>Cylindrotheca</taxon>
    </lineage>
</organism>
<feature type="region of interest" description="Disordered" evidence="6">
    <location>
        <begin position="1"/>
        <end position="45"/>
    </location>
</feature>